<dbReference type="Pfam" id="PF00008">
    <property type="entry name" value="EGF"/>
    <property type="match status" value="2"/>
</dbReference>
<dbReference type="InterPro" id="IPR001881">
    <property type="entry name" value="EGF-like_Ca-bd_dom"/>
</dbReference>
<dbReference type="CDD" id="cd00054">
    <property type="entry name" value="EGF_CA"/>
    <property type="match status" value="2"/>
</dbReference>
<keyword evidence="7" id="KW-0325">Glycoprotein</keyword>
<dbReference type="SMART" id="SM00181">
    <property type="entry name" value="EGF"/>
    <property type="match status" value="2"/>
</dbReference>
<dbReference type="PROSITE" id="PS00010">
    <property type="entry name" value="ASX_HYDROXYL"/>
    <property type="match status" value="2"/>
</dbReference>
<feature type="domain" description="EGF-like" evidence="9">
    <location>
        <begin position="4"/>
        <end position="40"/>
    </location>
</feature>
<keyword evidence="5" id="KW-0472">Membrane</keyword>
<dbReference type="FunFam" id="2.10.25.10:FF:000006">
    <property type="entry name" value="Versican core protein-like isoform 1"/>
    <property type="match status" value="1"/>
</dbReference>
<evidence type="ECO:0000256" key="5">
    <source>
        <dbReference type="ARBA" id="ARBA00023136"/>
    </source>
</evidence>
<evidence type="ECO:0000313" key="10">
    <source>
        <dbReference type="EMBL" id="ELT88972.1"/>
    </source>
</evidence>
<evidence type="ECO:0000256" key="1">
    <source>
        <dbReference type="ARBA" id="ARBA00004370"/>
    </source>
</evidence>
<keyword evidence="6 8" id="KW-1015">Disulfide bond</keyword>
<protein>
    <recommendedName>
        <fullName evidence="9">EGF-like domain-containing protein</fullName>
    </recommendedName>
</protein>
<dbReference type="EnsemblMetazoa" id="CapteT95226">
    <property type="protein sequence ID" value="CapteP95226"/>
    <property type="gene ID" value="CapteG95226"/>
</dbReference>
<keyword evidence="3" id="KW-0732">Signal</keyword>
<reference evidence="10 12" key="2">
    <citation type="journal article" date="2013" name="Nature">
        <title>Insights into bilaterian evolution from three spiralian genomes.</title>
        <authorList>
            <person name="Simakov O."/>
            <person name="Marletaz F."/>
            <person name="Cho S.J."/>
            <person name="Edsinger-Gonzales E."/>
            <person name="Havlak P."/>
            <person name="Hellsten U."/>
            <person name="Kuo D.H."/>
            <person name="Larsson T."/>
            <person name="Lv J."/>
            <person name="Arendt D."/>
            <person name="Savage R."/>
            <person name="Osoegawa K."/>
            <person name="de Jong P."/>
            <person name="Grimwood J."/>
            <person name="Chapman J.A."/>
            <person name="Shapiro H."/>
            <person name="Aerts A."/>
            <person name="Otillar R.P."/>
            <person name="Terry A.Y."/>
            <person name="Boore J.L."/>
            <person name="Grigoriev I.V."/>
            <person name="Lindberg D.R."/>
            <person name="Seaver E.C."/>
            <person name="Weisblat D.A."/>
            <person name="Putnam N.H."/>
            <person name="Rokhsar D.S."/>
        </authorList>
    </citation>
    <scope>NUCLEOTIDE SEQUENCE</scope>
    <source>
        <strain evidence="10 12">I ESC-2004</strain>
    </source>
</reference>
<evidence type="ECO:0000256" key="7">
    <source>
        <dbReference type="ARBA" id="ARBA00023180"/>
    </source>
</evidence>
<dbReference type="PANTHER" id="PTHR12916">
    <property type="entry name" value="CYTOCHROME C OXIDASE POLYPEPTIDE VIC-2"/>
    <property type="match status" value="1"/>
</dbReference>
<evidence type="ECO:0000313" key="11">
    <source>
        <dbReference type="EnsemblMetazoa" id="CapteP95226"/>
    </source>
</evidence>
<dbReference type="PANTHER" id="PTHR12916:SF4">
    <property type="entry name" value="UNINFLATABLE, ISOFORM C"/>
    <property type="match status" value="1"/>
</dbReference>
<dbReference type="SMART" id="SM00179">
    <property type="entry name" value="EGF_CA"/>
    <property type="match status" value="2"/>
</dbReference>
<feature type="disulfide bond" evidence="8">
    <location>
        <begin position="65"/>
        <end position="74"/>
    </location>
</feature>
<proteinExistence type="predicted"/>
<evidence type="ECO:0000313" key="12">
    <source>
        <dbReference type="Proteomes" id="UP000014760"/>
    </source>
</evidence>
<dbReference type="OrthoDB" id="430340at2759"/>
<dbReference type="AlphaFoldDB" id="R7TBV8"/>
<dbReference type="GO" id="GO:0005509">
    <property type="term" value="F:calcium ion binding"/>
    <property type="evidence" value="ECO:0007669"/>
    <property type="project" value="InterPro"/>
</dbReference>
<gene>
    <name evidence="10" type="ORF">CAPTEDRAFT_95226</name>
</gene>
<dbReference type="STRING" id="283909.R7TBV8"/>
<dbReference type="EMBL" id="AMQN01015085">
    <property type="status" value="NOT_ANNOTATED_CDS"/>
    <property type="molecule type" value="Genomic_DNA"/>
</dbReference>
<keyword evidence="2 8" id="KW-0245">EGF-like domain</keyword>
<accession>R7TBV8</accession>
<dbReference type="HOGENOM" id="CLU_004826_11_3_1"/>
<evidence type="ECO:0000259" key="9">
    <source>
        <dbReference type="PROSITE" id="PS50026"/>
    </source>
</evidence>
<evidence type="ECO:0000256" key="8">
    <source>
        <dbReference type="PROSITE-ProRule" id="PRU00076"/>
    </source>
</evidence>
<dbReference type="PROSITE" id="PS50026">
    <property type="entry name" value="EGF_3"/>
    <property type="match status" value="2"/>
</dbReference>
<sequence>MLFFQGACQSAPCLNAGECTDRTDGYECSCKSGYSGDLCEDECASAPCSNGATCQDGIESYKCMCASSYKGETCSEGTQKRISRRK</sequence>
<organism evidence="10">
    <name type="scientific">Capitella teleta</name>
    <name type="common">Polychaete worm</name>
    <dbReference type="NCBI Taxonomy" id="283909"/>
    <lineage>
        <taxon>Eukaryota</taxon>
        <taxon>Metazoa</taxon>
        <taxon>Spiralia</taxon>
        <taxon>Lophotrochozoa</taxon>
        <taxon>Annelida</taxon>
        <taxon>Polychaeta</taxon>
        <taxon>Sedentaria</taxon>
        <taxon>Scolecida</taxon>
        <taxon>Capitellidae</taxon>
        <taxon>Capitella</taxon>
    </lineage>
</organism>
<dbReference type="FunFam" id="2.10.25.10:FF:000309">
    <property type="entry name" value="Uncharacterized protein, isoform A"/>
    <property type="match status" value="1"/>
</dbReference>
<feature type="disulfide bond" evidence="8">
    <location>
        <begin position="30"/>
        <end position="39"/>
    </location>
</feature>
<evidence type="ECO:0000256" key="4">
    <source>
        <dbReference type="ARBA" id="ARBA00022737"/>
    </source>
</evidence>
<dbReference type="GO" id="GO:0016020">
    <property type="term" value="C:membrane"/>
    <property type="evidence" value="ECO:0007669"/>
    <property type="project" value="UniProtKB-SubCell"/>
</dbReference>
<dbReference type="InterPro" id="IPR000742">
    <property type="entry name" value="EGF"/>
</dbReference>
<evidence type="ECO:0000256" key="3">
    <source>
        <dbReference type="ARBA" id="ARBA00022729"/>
    </source>
</evidence>
<keyword evidence="4" id="KW-0677">Repeat</keyword>
<dbReference type="EMBL" id="KB311579">
    <property type="protein sequence ID" value="ELT88972.1"/>
    <property type="molecule type" value="Genomic_DNA"/>
</dbReference>
<evidence type="ECO:0000256" key="2">
    <source>
        <dbReference type="ARBA" id="ARBA00022536"/>
    </source>
</evidence>
<comment type="caution">
    <text evidence="8">Lacks conserved residue(s) required for the propagation of feature annotation.</text>
</comment>
<keyword evidence="12" id="KW-1185">Reference proteome</keyword>
<reference evidence="11" key="3">
    <citation type="submission" date="2015-06" db="UniProtKB">
        <authorList>
            <consortium name="EnsemblMetazoa"/>
        </authorList>
    </citation>
    <scope>IDENTIFICATION</scope>
</reference>
<dbReference type="SUPFAM" id="SSF57196">
    <property type="entry name" value="EGF/Laminin"/>
    <property type="match status" value="2"/>
</dbReference>
<reference evidence="12" key="1">
    <citation type="submission" date="2012-12" db="EMBL/GenBank/DDBJ databases">
        <authorList>
            <person name="Hellsten U."/>
            <person name="Grimwood J."/>
            <person name="Chapman J.A."/>
            <person name="Shapiro H."/>
            <person name="Aerts A."/>
            <person name="Otillar R.P."/>
            <person name="Terry A.Y."/>
            <person name="Boore J.L."/>
            <person name="Simakov O."/>
            <person name="Marletaz F."/>
            <person name="Cho S.-J."/>
            <person name="Edsinger-Gonzales E."/>
            <person name="Havlak P."/>
            <person name="Kuo D.-H."/>
            <person name="Larsson T."/>
            <person name="Lv J."/>
            <person name="Arendt D."/>
            <person name="Savage R."/>
            <person name="Osoegawa K."/>
            <person name="de Jong P."/>
            <person name="Lindberg D.R."/>
            <person name="Seaver E.C."/>
            <person name="Weisblat D.A."/>
            <person name="Putnam N.H."/>
            <person name="Grigoriev I.V."/>
            <person name="Rokhsar D.S."/>
        </authorList>
    </citation>
    <scope>NUCLEOTIDE SEQUENCE</scope>
    <source>
        <strain evidence="12">I ESC-2004</strain>
    </source>
</reference>
<dbReference type="Gene3D" id="2.10.25.10">
    <property type="entry name" value="Laminin"/>
    <property type="match status" value="2"/>
</dbReference>
<dbReference type="InterPro" id="IPR000152">
    <property type="entry name" value="EGF-type_Asp/Asn_hydroxyl_site"/>
</dbReference>
<name>R7TBV8_CAPTE</name>
<dbReference type="Proteomes" id="UP000014760">
    <property type="component" value="Unassembled WGS sequence"/>
</dbReference>
<dbReference type="PROSITE" id="PS00022">
    <property type="entry name" value="EGF_1"/>
    <property type="match status" value="2"/>
</dbReference>
<evidence type="ECO:0000256" key="6">
    <source>
        <dbReference type="ARBA" id="ARBA00023157"/>
    </source>
</evidence>
<comment type="subcellular location">
    <subcellularLocation>
        <location evidence="1">Membrane</location>
    </subcellularLocation>
</comment>
<dbReference type="OMA" id="CKIEDAC"/>
<feature type="domain" description="EGF-like" evidence="9">
    <location>
        <begin position="41"/>
        <end position="75"/>
    </location>
</feature>